<dbReference type="AlphaFoldDB" id="A0A9J6G1A2"/>
<dbReference type="EMBL" id="JABSTR010000004">
    <property type="protein sequence ID" value="KAH9369053.1"/>
    <property type="molecule type" value="Genomic_DNA"/>
</dbReference>
<protein>
    <submittedName>
        <fullName evidence="2">Uncharacterized protein</fullName>
    </submittedName>
</protein>
<keyword evidence="1" id="KW-0472">Membrane</keyword>
<comment type="caution">
    <text evidence="2">The sequence shown here is derived from an EMBL/GenBank/DDBJ whole genome shotgun (WGS) entry which is preliminary data.</text>
</comment>
<name>A0A9J6G1A2_HAELO</name>
<evidence type="ECO:0000256" key="1">
    <source>
        <dbReference type="SAM" id="Phobius"/>
    </source>
</evidence>
<evidence type="ECO:0000313" key="2">
    <source>
        <dbReference type="EMBL" id="KAH9369053.1"/>
    </source>
</evidence>
<keyword evidence="1" id="KW-1133">Transmembrane helix</keyword>
<dbReference type="OrthoDB" id="10386975at2759"/>
<dbReference type="Proteomes" id="UP000821853">
    <property type="component" value="Chromosome 2"/>
</dbReference>
<evidence type="ECO:0000313" key="3">
    <source>
        <dbReference type="Proteomes" id="UP000821853"/>
    </source>
</evidence>
<dbReference type="VEuPathDB" id="VectorBase:HLOH_061571"/>
<organism evidence="2 3">
    <name type="scientific">Haemaphysalis longicornis</name>
    <name type="common">Bush tick</name>
    <dbReference type="NCBI Taxonomy" id="44386"/>
    <lineage>
        <taxon>Eukaryota</taxon>
        <taxon>Metazoa</taxon>
        <taxon>Ecdysozoa</taxon>
        <taxon>Arthropoda</taxon>
        <taxon>Chelicerata</taxon>
        <taxon>Arachnida</taxon>
        <taxon>Acari</taxon>
        <taxon>Parasitiformes</taxon>
        <taxon>Ixodida</taxon>
        <taxon>Ixodoidea</taxon>
        <taxon>Ixodidae</taxon>
        <taxon>Haemaphysalinae</taxon>
        <taxon>Haemaphysalis</taxon>
    </lineage>
</organism>
<reference evidence="2 3" key="1">
    <citation type="journal article" date="2020" name="Cell">
        <title>Large-Scale Comparative Analyses of Tick Genomes Elucidate Their Genetic Diversity and Vector Capacities.</title>
        <authorList>
            <consortium name="Tick Genome and Microbiome Consortium (TIGMIC)"/>
            <person name="Jia N."/>
            <person name="Wang J."/>
            <person name="Shi W."/>
            <person name="Du L."/>
            <person name="Sun Y."/>
            <person name="Zhan W."/>
            <person name="Jiang J.F."/>
            <person name="Wang Q."/>
            <person name="Zhang B."/>
            <person name="Ji P."/>
            <person name="Bell-Sakyi L."/>
            <person name="Cui X.M."/>
            <person name="Yuan T.T."/>
            <person name="Jiang B.G."/>
            <person name="Yang W.F."/>
            <person name="Lam T.T."/>
            <person name="Chang Q.C."/>
            <person name="Ding S.J."/>
            <person name="Wang X.J."/>
            <person name="Zhu J.G."/>
            <person name="Ruan X.D."/>
            <person name="Zhao L."/>
            <person name="Wei J.T."/>
            <person name="Ye R.Z."/>
            <person name="Que T.C."/>
            <person name="Du C.H."/>
            <person name="Zhou Y.H."/>
            <person name="Cheng J.X."/>
            <person name="Dai P.F."/>
            <person name="Guo W.B."/>
            <person name="Han X.H."/>
            <person name="Huang E.J."/>
            <person name="Li L.F."/>
            <person name="Wei W."/>
            <person name="Gao Y.C."/>
            <person name="Liu J.Z."/>
            <person name="Shao H.Z."/>
            <person name="Wang X."/>
            <person name="Wang C.C."/>
            <person name="Yang T.C."/>
            <person name="Huo Q.B."/>
            <person name="Li W."/>
            <person name="Chen H.Y."/>
            <person name="Chen S.E."/>
            <person name="Zhou L.G."/>
            <person name="Ni X.B."/>
            <person name="Tian J.H."/>
            <person name="Sheng Y."/>
            <person name="Liu T."/>
            <person name="Pan Y.S."/>
            <person name="Xia L.Y."/>
            <person name="Li J."/>
            <person name="Zhao F."/>
            <person name="Cao W.C."/>
        </authorList>
    </citation>
    <scope>NUCLEOTIDE SEQUENCE [LARGE SCALE GENOMIC DNA]</scope>
    <source>
        <strain evidence="2">HaeL-2018</strain>
    </source>
</reference>
<keyword evidence="1" id="KW-0812">Transmembrane</keyword>
<accession>A0A9J6G1A2</accession>
<proteinExistence type="predicted"/>
<keyword evidence="3" id="KW-1185">Reference proteome</keyword>
<sequence length="132" mass="15646">MQTTKRIGVKKWKSFTENWTFWQKVKYYPLVFLLGFVIIVLAIQYLITVFCFLLDKVCAVFGCPCRHETFLNWAEEQMAQHPCGSWTQEDGRECEYEPSADEVEMNDELQYLLLTFPRHAEGWLDELYNVTS</sequence>
<feature type="transmembrane region" description="Helical" evidence="1">
    <location>
        <begin position="27"/>
        <end position="54"/>
    </location>
</feature>
<gene>
    <name evidence="2" type="ORF">HPB48_002601</name>
</gene>